<dbReference type="Proteomes" id="UP001258017">
    <property type="component" value="Unassembled WGS sequence"/>
</dbReference>
<dbReference type="AlphaFoldDB" id="A0AAD9RIM3"/>
<dbReference type="Gene3D" id="3.90.1200.10">
    <property type="match status" value="1"/>
</dbReference>
<keyword evidence="3" id="KW-1185">Reference proteome</keyword>
<dbReference type="EMBL" id="JAIFRP010000062">
    <property type="protein sequence ID" value="KAK2580150.1"/>
    <property type="molecule type" value="Genomic_DNA"/>
</dbReference>
<sequence>MTPANGICKFDKILERALREGYNDESIQIIESNINPGSLTKINFLSDFFKTTLRYKKAGKNGDAECTVSVVIKSEPSNEQAALEIFRQQELFATEFKMYRDILPKIKRITSCKIGPRLLHASEDMETLVMEDLSVEGFKMLDQRKGLSLKHCLMVLGKMATLHGGSVALYEQDPELVKSLTGGILSSKCPKSFLRLIEVTVLNISREIRNWSNDGYLVCSEKLGKLADRIKDEVTKVYDYDSEEFCVVNHGDCWINNMMFKNDERGEPSDVLLVDYQMSVYTSPAIDLLYFLNICPQTALKCDKEDYFLKIYLAVLTNVMKAAGCVTKPPTIQDLKQAIYKRRTYAIFSGLVLFPRMMANNEDIESFDLVLGKLNGETRMDIFKQEEVVAVMRKLIIKMNERGYFD</sequence>
<dbReference type="PANTHER" id="PTHR11012">
    <property type="entry name" value="PROTEIN KINASE-LIKE DOMAIN-CONTAINING"/>
    <property type="match status" value="1"/>
</dbReference>
<gene>
    <name evidence="2" type="ORF">KPH14_012423</name>
</gene>
<feature type="domain" description="CHK kinase-like" evidence="1">
    <location>
        <begin position="128"/>
        <end position="322"/>
    </location>
</feature>
<reference evidence="2" key="1">
    <citation type="submission" date="2021-08" db="EMBL/GenBank/DDBJ databases">
        <authorList>
            <person name="Misof B."/>
            <person name="Oliver O."/>
            <person name="Podsiadlowski L."/>
            <person name="Donath A."/>
            <person name="Peters R."/>
            <person name="Mayer C."/>
            <person name="Rust J."/>
            <person name="Gunkel S."/>
            <person name="Lesny P."/>
            <person name="Martin S."/>
            <person name="Oeyen J.P."/>
            <person name="Petersen M."/>
            <person name="Panagiotis P."/>
            <person name="Wilbrandt J."/>
            <person name="Tanja T."/>
        </authorList>
    </citation>
    <scope>NUCLEOTIDE SEQUENCE</scope>
    <source>
        <strain evidence="2">GBR_01_08_01A</strain>
        <tissue evidence="2">Thorax + abdomen</tissue>
    </source>
</reference>
<accession>A0AAD9RIM3</accession>
<evidence type="ECO:0000313" key="2">
    <source>
        <dbReference type="EMBL" id="KAK2580150.1"/>
    </source>
</evidence>
<dbReference type="SMART" id="SM00587">
    <property type="entry name" value="CHK"/>
    <property type="match status" value="1"/>
</dbReference>
<proteinExistence type="predicted"/>
<comment type="caution">
    <text evidence="2">The sequence shown here is derived from an EMBL/GenBank/DDBJ whole genome shotgun (WGS) entry which is preliminary data.</text>
</comment>
<organism evidence="2 3">
    <name type="scientific">Odynerus spinipes</name>
    <dbReference type="NCBI Taxonomy" id="1348599"/>
    <lineage>
        <taxon>Eukaryota</taxon>
        <taxon>Metazoa</taxon>
        <taxon>Ecdysozoa</taxon>
        <taxon>Arthropoda</taxon>
        <taxon>Hexapoda</taxon>
        <taxon>Insecta</taxon>
        <taxon>Pterygota</taxon>
        <taxon>Neoptera</taxon>
        <taxon>Endopterygota</taxon>
        <taxon>Hymenoptera</taxon>
        <taxon>Apocrita</taxon>
        <taxon>Aculeata</taxon>
        <taxon>Vespoidea</taxon>
        <taxon>Vespidae</taxon>
        <taxon>Eumeninae</taxon>
        <taxon>Odynerus</taxon>
    </lineage>
</organism>
<protein>
    <recommendedName>
        <fullName evidence="1">CHK kinase-like domain-containing protein</fullName>
    </recommendedName>
</protein>
<evidence type="ECO:0000259" key="1">
    <source>
        <dbReference type="SMART" id="SM00587"/>
    </source>
</evidence>
<name>A0AAD9RIM3_9HYME</name>
<dbReference type="SUPFAM" id="SSF56112">
    <property type="entry name" value="Protein kinase-like (PK-like)"/>
    <property type="match status" value="1"/>
</dbReference>
<evidence type="ECO:0000313" key="3">
    <source>
        <dbReference type="Proteomes" id="UP001258017"/>
    </source>
</evidence>
<dbReference type="PANTHER" id="PTHR11012:SF56">
    <property type="entry name" value="CHK KINASE-LIKE DOMAIN-CONTAINING PROTEIN-RELATED"/>
    <property type="match status" value="1"/>
</dbReference>
<dbReference type="InterPro" id="IPR011009">
    <property type="entry name" value="Kinase-like_dom_sf"/>
</dbReference>
<reference evidence="2" key="2">
    <citation type="journal article" date="2023" name="Commun. Biol.">
        <title>Intrasexual cuticular hydrocarbon dimorphism in a wasp sheds light on hydrocarbon biosynthesis genes in Hymenoptera.</title>
        <authorList>
            <person name="Moris V.C."/>
            <person name="Podsiadlowski L."/>
            <person name="Martin S."/>
            <person name="Oeyen J.P."/>
            <person name="Donath A."/>
            <person name="Petersen M."/>
            <person name="Wilbrandt J."/>
            <person name="Misof B."/>
            <person name="Liedtke D."/>
            <person name="Thamm M."/>
            <person name="Scheiner R."/>
            <person name="Schmitt T."/>
            <person name="Niehuis O."/>
        </authorList>
    </citation>
    <scope>NUCLEOTIDE SEQUENCE</scope>
    <source>
        <strain evidence="2">GBR_01_08_01A</strain>
    </source>
</reference>
<dbReference type="InterPro" id="IPR004119">
    <property type="entry name" value="EcKL"/>
</dbReference>
<dbReference type="InterPro" id="IPR015897">
    <property type="entry name" value="CHK_kinase-like"/>
</dbReference>
<dbReference type="Pfam" id="PF02958">
    <property type="entry name" value="EcKL"/>
    <property type="match status" value="1"/>
</dbReference>